<dbReference type="AlphaFoldDB" id="A0A9K3K9K9"/>
<dbReference type="Proteomes" id="UP000693970">
    <property type="component" value="Unassembled WGS sequence"/>
</dbReference>
<protein>
    <submittedName>
        <fullName evidence="1">Uncharacterized protein</fullName>
    </submittedName>
</protein>
<gene>
    <name evidence="2" type="ORF">IV203_023966</name>
    <name evidence="1" type="ORF">IV203_024509</name>
</gene>
<keyword evidence="3" id="KW-1185">Reference proteome</keyword>
<evidence type="ECO:0000313" key="1">
    <source>
        <dbReference type="EMBL" id="KAG7339309.1"/>
    </source>
</evidence>
<dbReference type="EMBL" id="JAGRRH010000037">
    <property type="protein sequence ID" value="KAG7339309.1"/>
    <property type="molecule type" value="Genomic_DNA"/>
</dbReference>
<sequence length="262" mass="29278">MSLGRKNVSMSDEDLFQFVTPPSTGYPSELPPNTEVIFVNTLNPSMNREVTKIYPIHNVEGVSLKSKNAWYYGFAIVIRVQVQYILDTVGNPLANDAYILRKHSDNTCLLTYPSTDYVFANNREEIASAQDDCLTDALDDELWTIHQNKTPDVSNPVPKTKNLLLVFPENVVIEWEDVVNRSLVNDENEFPGLSLTVSETHPNASGRSVGHFVYWKIGRSDIRMAKKGPVQQMRKNRLGFQFGFAGNEPSEGGGAATDMAMS</sequence>
<organism evidence="1 3">
    <name type="scientific">Nitzschia inconspicua</name>
    <dbReference type="NCBI Taxonomy" id="303405"/>
    <lineage>
        <taxon>Eukaryota</taxon>
        <taxon>Sar</taxon>
        <taxon>Stramenopiles</taxon>
        <taxon>Ochrophyta</taxon>
        <taxon>Bacillariophyta</taxon>
        <taxon>Bacillariophyceae</taxon>
        <taxon>Bacillariophycidae</taxon>
        <taxon>Bacillariales</taxon>
        <taxon>Bacillariaceae</taxon>
        <taxon>Nitzschia</taxon>
    </lineage>
</organism>
<accession>A0A9K3K9K9</accession>
<proteinExistence type="predicted"/>
<reference evidence="1" key="1">
    <citation type="journal article" date="2021" name="Sci. Rep.">
        <title>Diploid genomic architecture of Nitzschia inconspicua, an elite biomass production diatom.</title>
        <authorList>
            <person name="Oliver A."/>
            <person name="Podell S."/>
            <person name="Pinowska A."/>
            <person name="Traller J.C."/>
            <person name="Smith S.R."/>
            <person name="McClure R."/>
            <person name="Beliaev A."/>
            <person name="Bohutskyi P."/>
            <person name="Hill E.A."/>
            <person name="Rabines A."/>
            <person name="Zheng H."/>
            <person name="Allen L.Z."/>
            <person name="Kuo A."/>
            <person name="Grigoriev I.V."/>
            <person name="Allen A.E."/>
            <person name="Hazlebeck D."/>
            <person name="Allen E.E."/>
        </authorList>
    </citation>
    <scope>NUCLEOTIDE SEQUENCE</scope>
    <source>
        <strain evidence="1">Hildebrandi</strain>
    </source>
</reference>
<name>A0A9K3K9K9_9STRA</name>
<evidence type="ECO:0000313" key="3">
    <source>
        <dbReference type="Proteomes" id="UP000693970"/>
    </source>
</evidence>
<dbReference type="EMBL" id="JAGRRH010000027">
    <property type="protein sequence ID" value="KAG7340423.1"/>
    <property type="molecule type" value="Genomic_DNA"/>
</dbReference>
<evidence type="ECO:0000313" key="2">
    <source>
        <dbReference type="EMBL" id="KAG7340423.1"/>
    </source>
</evidence>
<comment type="caution">
    <text evidence="1">The sequence shown here is derived from an EMBL/GenBank/DDBJ whole genome shotgun (WGS) entry which is preliminary data.</text>
</comment>
<reference evidence="1" key="2">
    <citation type="submission" date="2021-04" db="EMBL/GenBank/DDBJ databases">
        <authorList>
            <person name="Podell S."/>
        </authorList>
    </citation>
    <scope>NUCLEOTIDE SEQUENCE</scope>
    <source>
        <strain evidence="1">Hildebrandi</strain>
    </source>
</reference>